<keyword evidence="2" id="KW-0255">Endonuclease</keyword>
<dbReference type="GO" id="GO:0004519">
    <property type="term" value="F:endonuclease activity"/>
    <property type="evidence" value="ECO:0007669"/>
    <property type="project" value="UniProtKB-KW"/>
</dbReference>
<organism evidence="2 3">
    <name type="scientific">Dyadobacter frigoris</name>
    <dbReference type="NCBI Taxonomy" id="2576211"/>
    <lineage>
        <taxon>Bacteria</taxon>
        <taxon>Pseudomonadati</taxon>
        <taxon>Bacteroidota</taxon>
        <taxon>Cytophagia</taxon>
        <taxon>Cytophagales</taxon>
        <taxon>Spirosomataceae</taxon>
        <taxon>Dyadobacter</taxon>
    </lineage>
</organism>
<reference evidence="2 3" key="1">
    <citation type="submission" date="2019-05" db="EMBL/GenBank/DDBJ databases">
        <title>Dyadobacter AR-3-8 sp. nov., isolated from arctic soil.</title>
        <authorList>
            <person name="Chaudhary D.K."/>
        </authorList>
    </citation>
    <scope>NUCLEOTIDE SEQUENCE [LARGE SCALE GENOMIC DNA]</scope>
    <source>
        <strain evidence="2 3">AR-3-8</strain>
    </source>
</reference>
<evidence type="ECO:0000313" key="3">
    <source>
        <dbReference type="Proteomes" id="UP000304900"/>
    </source>
</evidence>
<feature type="domain" description="HNH nuclease" evidence="1">
    <location>
        <begin position="19"/>
        <end position="71"/>
    </location>
</feature>
<dbReference type="GO" id="GO:0008270">
    <property type="term" value="F:zinc ion binding"/>
    <property type="evidence" value="ECO:0007669"/>
    <property type="project" value="InterPro"/>
</dbReference>
<evidence type="ECO:0000259" key="1">
    <source>
        <dbReference type="SMART" id="SM00507"/>
    </source>
</evidence>
<evidence type="ECO:0000313" key="2">
    <source>
        <dbReference type="EMBL" id="TKT85249.1"/>
    </source>
</evidence>
<comment type="caution">
    <text evidence="2">The sequence shown here is derived from an EMBL/GenBank/DDBJ whole genome shotgun (WGS) entry which is preliminary data.</text>
</comment>
<dbReference type="EMBL" id="SZVO01000033">
    <property type="protein sequence ID" value="TKT85249.1"/>
    <property type="molecule type" value="Genomic_DNA"/>
</dbReference>
<accession>A0A4U6CLV1</accession>
<dbReference type="AlphaFoldDB" id="A0A4U6CLV1"/>
<gene>
    <name evidence="2" type="ORF">FDK13_34215</name>
</gene>
<sequence length="104" mass="12474">MKKFKTPDDFYNSPEWLRLRYRVLRHYGARCLCCKRNDVVIHIDHIKPRSLYPKLQLEFTNCQTLCELCNKGKSNVYKDDWRPPHPVPKLNPSKMMAFLNKFTS</sequence>
<keyword evidence="3" id="KW-1185">Reference proteome</keyword>
<proteinExistence type="predicted"/>
<keyword evidence="2" id="KW-0378">Hydrolase</keyword>
<name>A0A4U6CLV1_9BACT</name>
<dbReference type="GO" id="GO:0003676">
    <property type="term" value="F:nucleic acid binding"/>
    <property type="evidence" value="ECO:0007669"/>
    <property type="project" value="InterPro"/>
</dbReference>
<dbReference type="InterPro" id="IPR002711">
    <property type="entry name" value="HNH"/>
</dbReference>
<protein>
    <submittedName>
        <fullName evidence="2">HNH endonuclease</fullName>
    </submittedName>
</protein>
<dbReference type="InterPro" id="IPR003615">
    <property type="entry name" value="HNH_nuc"/>
</dbReference>
<keyword evidence="2" id="KW-0540">Nuclease</keyword>
<dbReference type="CDD" id="cd00085">
    <property type="entry name" value="HNHc"/>
    <property type="match status" value="1"/>
</dbReference>
<dbReference type="OrthoDB" id="1340280at2"/>
<dbReference type="SMART" id="SM00507">
    <property type="entry name" value="HNHc"/>
    <property type="match status" value="1"/>
</dbReference>
<dbReference type="Gene3D" id="1.10.30.50">
    <property type="match status" value="1"/>
</dbReference>
<dbReference type="Pfam" id="PF01844">
    <property type="entry name" value="HNH"/>
    <property type="match status" value="1"/>
</dbReference>
<dbReference type="Proteomes" id="UP000304900">
    <property type="component" value="Unassembled WGS sequence"/>
</dbReference>